<dbReference type="RefSeq" id="WP_129223697.1">
    <property type="nucleotide sequence ID" value="NZ_QYBB01000002.1"/>
</dbReference>
<keyword evidence="2" id="KW-0675">Receptor</keyword>
<sequence>MIFYLSSKASSYLVRLHREYEREGNTLERDIIAGCRSFVVEETTFDNWNGGTYGHDLRLYVPLEILEQIPIRNQEGIADRICSDLNVLCQHVPNESWNAVQIELSDENDLAYQSAIPFSNRPPVDPAALSIWKAGMVRLFISHRDAYKGPANQLASILEGFGISSFVAHDTIKPMTEWRLEIMRGLETMEVMLVFLTNDFQESTWTNQEVGFAIGAKKPIISLKLEGKDPPGFIGHEQALKGRMDDLEAVAPAVYSLLGKALNAQARLQEGLVTSFCESPDFSETRDRFNRLNAAVTRLEDTQLEKVIEAYAKNDQLHNSIWLGNDRKRLQGFLDRVTDQRVEVRQADIVKRRAKPLTEDDLPF</sequence>
<dbReference type="GO" id="GO:0007165">
    <property type="term" value="P:signal transduction"/>
    <property type="evidence" value="ECO:0007669"/>
    <property type="project" value="InterPro"/>
</dbReference>
<comment type="caution">
    <text evidence="2">The sequence shown here is derived from an EMBL/GenBank/DDBJ whole genome shotgun (WGS) entry which is preliminary data.</text>
</comment>
<dbReference type="Gene3D" id="3.40.50.10140">
    <property type="entry name" value="Toll/interleukin-1 receptor homology (TIR) domain"/>
    <property type="match status" value="1"/>
</dbReference>
<evidence type="ECO:0000313" key="2">
    <source>
        <dbReference type="EMBL" id="RYC33628.1"/>
    </source>
</evidence>
<accession>A0A4Q2UC35</accession>
<dbReference type="Pfam" id="PF13676">
    <property type="entry name" value="TIR_2"/>
    <property type="match status" value="1"/>
</dbReference>
<dbReference type="OrthoDB" id="344630at2"/>
<dbReference type="Proteomes" id="UP000290759">
    <property type="component" value="Unassembled WGS sequence"/>
</dbReference>
<organism evidence="2 3">
    <name type="scientific">Lichenibacterium minor</name>
    <dbReference type="NCBI Taxonomy" id="2316528"/>
    <lineage>
        <taxon>Bacteria</taxon>
        <taxon>Pseudomonadati</taxon>
        <taxon>Pseudomonadota</taxon>
        <taxon>Alphaproteobacteria</taxon>
        <taxon>Hyphomicrobiales</taxon>
        <taxon>Lichenihabitantaceae</taxon>
        <taxon>Lichenibacterium</taxon>
    </lineage>
</organism>
<dbReference type="SUPFAM" id="SSF52200">
    <property type="entry name" value="Toll/Interleukin receptor TIR domain"/>
    <property type="match status" value="1"/>
</dbReference>
<feature type="domain" description="TIR" evidence="1">
    <location>
        <begin position="140"/>
        <end position="240"/>
    </location>
</feature>
<reference evidence="2 3" key="2">
    <citation type="submission" date="2019-02" db="EMBL/GenBank/DDBJ databases">
        <title>'Lichenibacterium ramalinii' gen. nov. sp. nov., 'Lichenibacterium minor' gen. nov. sp. nov.</title>
        <authorList>
            <person name="Pankratov T."/>
        </authorList>
    </citation>
    <scope>NUCLEOTIDE SEQUENCE [LARGE SCALE GENOMIC DNA]</scope>
    <source>
        <strain evidence="2 3">RmlP026</strain>
    </source>
</reference>
<evidence type="ECO:0000313" key="3">
    <source>
        <dbReference type="Proteomes" id="UP000290759"/>
    </source>
</evidence>
<dbReference type="AlphaFoldDB" id="A0A4Q2UC35"/>
<evidence type="ECO:0000259" key="1">
    <source>
        <dbReference type="Pfam" id="PF13676"/>
    </source>
</evidence>
<proteinExistence type="predicted"/>
<name>A0A4Q2UC35_9HYPH</name>
<reference evidence="2 3" key="1">
    <citation type="submission" date="2018-12" db="EMBL/GenBank/DDBJ databases">
        <authorList>
            <person name="Grouzdev D.S."/>
            <person name="Krutkina M.S."/>
        </authorList>
    </citation>
    <scope>NUCLEOTIDE SEQUENCE [LARGE SCALE GENOMIC DNA]</scope>
    <source>
        <strain evidence="2 3">RmlP026</strain>
    </source>
</reference>
<protein>
    <submittedName>
        <fullName evidence="2">Toll/interleukin-1 receptor domain-containing protein</fullName>
    </submittedName>
</protein>
<dbReference type="EMBL" id="QYBB01000002">
    <property type="protein sequence ID" value="RYC33628.1"/>
    <property type="molecule type" value="Genomic_DNA"/>
</dbReference>
<dbReference type="InterPro" id="IPR000157">
    <property type="entry name" value="TIR_dom"/>
</dbReference>
<dbReference type="InterPro" id="IPR035897">
    <property type="entry name" value="Toll_tir_struct_dom_sf"/>
</dbReference>
<gene>
    <name evidence="2" type="ORF">D3273_03975</name>
</gene>
<keyword evidence="3" id="KW-1185">Reference proteome</keyword>